<dbReference type="InterPro" id="IPR027353">
    <property type="entry name" value="NET_dom"/>
</dbReference>
<keyword evidence="4" id="KW-1185">Reference proteome</keyword>
<dbReference type="PROSITE" id="PS51525">
    <property type="entry name" value="NET"/>
    <property type="match status" value="1"/>
</dbReference>
<proteinExistence type="predicted"/>
<organism evidence="3 4">
    <name type="scientific">Hibiscus sabdariffa</name>
    <name type="common">roselle</name>
    <dbReference type="NCBI Taxonomy" id="183260"/>
    <lineage>
        <taxon>Eukaryota</taxon>
        <taxon>Viridiplantae</taxon>
        <taxon>Streptophyta</taxon>
        <taxon>Embryophyta</taxon>
        <taxon>Tracheophyta</taxon>
        <taxon>Spermatophyta</taxon>
        <taxon>Magnoliopsida</taxon>
        <taxon>eudicotyledons</taxon>
        <taxon>Gunneridae</taxon>
        <taxon>Pentapetalae</taxon>
        <taxon>rosids</taxon>
        <taxon>malvids</taxon>
        <taxon>Malvales</taxon>
        <taxon>Malvaceae</taxon>
        <taxon>Malvoideae</taxon>
        <taxon>Hibiscus</taxon>
    </lineage>
</organism>
<evidence type="ECO:0000313" key="3">
    <source>
        <dbReference type="EMBL" id="KAK9037291.1"/>
    </source>
</evidence>
<gene>
    <name evidence="3" type="ORF">V6N11_022210</name>
</gene>
<evidence type="ECO:0000259" key="2">
    <source>
        <dbReference type="PROSITE" id="PS51525"/>
    </source>
</evidence>
<name>A0ABR2TII1_9ROSI</name>
<dbReference type="EMBL" id="JBBPBN010000005">
    <property type="protein sequence ID" value="KAK9037291.1"/>
    <property type="molecule type" value="Genomic_DNA"/>
</dbReference>
<reference evidence="3 4" key="1">
    <citation type="journal article" date="2024" name="G3 (Bethesda)">
        <title>Genome assembly of Hibiscus sabdariffa L. provides insights into metabolisms of medicinal natural products.</title>
        <authorList>
            <person name="Kim T."/>
        </authorList>
    </citation>
    <scope>NUCLEOTIDE SEQUENCE [LARGE SCALE GENOMIC DNA]</scope>
    <source>
        <strain evidence="3">TK-2024</strain>
        <tissue evidence="3">Old leaves</tissue>
    </source>
</reference>
<comment type="caution">
    <text evidence="3">The sequence shown here is derived from an EMBL/GenBank/DDBJ whole genome shotgun (WGS) entry which is preliminary data.</text>
</comment>
<feature type="domain" description="NET" evidence="2">
    <location>
        <begin position="1"/>
        <end position="61"/>
    </location>
</feature>
<accession>A0ABR2TII1</accession>
<dbReference type="Proteomes" id="UP001396334">
    <property type="component" value="Unassembled WGS sequence"/>
</dbReference>
<protein>
    <recommendedName>
        <fullName evidence="2">NET domain-containing protein</fullName>
    </recommendedName>
</protein>
<evidence type="ECO:0000313" key="4">
    <source>
        <dbReference type="Proteomes" id="UP001396334"/>
    </source>
</evidence>
<dbReference type="Gene3D" id="1.20.1270.220">
    <property type="match status" value="1"/>
</dbReference>
<dbReference type="InterPro" id="IPR038336">
    <property type="entry name" value="NET_sf"/>
</dbReference>
<feature type="region of interest" description="Disordered" evidence="1">
    <location>
        <begin position="91"/>
        <end position="120"/>
    </location>
</feature>
<sequence>MIQKLPNENLARVVEIIQRGRPTGNTCGEENFVDLEKEENVALWRLYYYVEAVEKAKMLAQLKSITLSDPDEPIVAAIHTYLESMQQDAVGHYSHSCDPPDKDKVCDTPPNSELDPDNEEIMSLDLIVEPQSTSSA</sequence>
<evidence type="ECO:0000256" key="1">
    <source>
        <dbReference type="SAM" id="MobiDB-lite"/>
    </source>
</evidence>
<dbReference type="Pfam" id="PF17035">
    <property type="entry name" value="BET"/>
    <property type="match status" value="1"/>
</dbReference>